<dbReference type="GO" id="GO:0016853">
    <property type="term" value="F:isomerase activity"/>
    <property type="evidence" value="ECO:0007669"/>
    <property type="project" value="UniProtKB-KW"/>
</dbReference>
<gene>
    <name evidence="2" type="ORF">DFP90_106179</name>
</gene>
<name>A0A3D9HIV0_9PROT</name>
<evidence type="ECO:0000259" key="1">
    <source>
        <dbReference type="Pfam" id="PF01323"/>
    </source>
</evidence>
<proteinExistence type="predicted"/>
<dbReference type="EMBL" id="QRDW01000006">
    <property type="protein sequence ID" value="RED49201.1"/>
    <property type="molecule type" value="Genomic_DNA"/>
</dbReference>
<dbReference type="CDD" id="cd03024">
    <property type="entry name" value="DsbA_FrnE"/>
    <property type="match status" value="1"/>
</dbReference>
<dbReference type="AlphaFoldDB" id="A0A3D9HIV0"/>
<keyword evidence="2" id="KW-0413">Isomerase</keyword>
<dbReference type="RefSeq" id="WP_218044692.1">
    <property type="nucleotide sequence ID" value="NZ_QRDW01000006.1"/>
</dbReference>
<dbReference type="SUPFAM" id="SSF52833">
    <property type="entry name" value="Thioredoxin-like"/>
    <property type="match status" value="1"/>
</dbReference>
<evidence type="ECO:0000313" key="2">
    <source>
        <dbReference type="EMBL" id="RED49201.1"/>
    </source>
</evidence>
<dbReference type="Pfam" id="PF01323">
    <property type="entry name" value="DSBA"/>
    <property type="match status" value="1"/>
</dbReference>
<feature type="domain" description="DSBA-like thioredoxin" evidence="1">
    <location>
        <begin position="11"/>
        <end position="209"/>
    </location>
</feature>
<keyword evidence="3" id="KW-1185">Reference proteome</keyword>
<evidence type="ECO:0000313" key="3">
    <source>
        <dbReference type="Proteomes" id="UP000256845"/>
    </source>
</evidence>
<dbReference type="InterPro" id="IPR036249">
    <property type="entry name" value="Thioredoxin-like_sf"/>
</dbReference>
<sequence length="218" mass="24596">MMKNKQAPMKIDIVSDVVCPWCVVGYRQLEEALAESGIEAEIIWHPFELNPQMATDGENLREHLMAKYGSTVDQSRQAREQLTAVGETLGFRFNFSDESRIYNTFDAHRLIRWAADHGKAHDLKMALFSSYFTQGKNISDHKVLAQAAHSVGLDKSEAMAVLKDGRFTYEVRAEESFWTENGISGVPAVVFQQKHLMTGAQGVKNYRHMLSQLTAKAE</sequence>
<dbReference type="GO" id="GO:0016491">
    <property type="term" value="F:oxidoreductase activity"/>
    <property type="evidence" value="ECO:0007669"/>
    <property type="project" value="InterPro"/>
</dbReference>
<dbReference type="Gene3D" id="3.40.30.10">
    <property type="entry name" value="Glutaredoxin"/>
    <property type="match status" value="1"/>
</dbReference>
<protein>
    <submittedName>
        <fullName evidence="2">Putative DsbA family dithiol-disulfide isomerase</fullName>
    </submittedName>
</protein>
<comment type="caution">
    <text evidence="2">The sequence shown here is derived from an EMBL/GenBank/DDBJ whole genome shotgun (WGS) entry which is preliminary data.</text>
</comment>
<dbReference type="PANTHER" id="PTHR13887:SF41">
    <property type="entry name" value="THIOREDOXIN SUPERFAMILY PROTEIN"/>
    <property type="match status" value="1"/>
</dbReference>
<dbReference type="InterPro" id="IPR001853">
    <property type="entry name" value="DSBA-like_thioredoxin_dom"/>
</dbReference>
<organism evidence="2 3">
    <name type="scientific">Aestuariispira insulae</name>
    <dbReference type="NCBI Taxonomy" id="1461337"/>
    <lineage>
        <taxon>Bacteria</taxon>
        <taxon>Pseudomonadati</taxon>
        <taxon>Pseudomonadota</taxon>
        <taxon>Alphaproteobacteria</taxon>
        <taxon>Rhodospirillales</taxon>
        <taxon>Kiloniellaceae</taxon>
        <taxon>Aestuariispira</taxon>
    </lineage>
</organism>
<dbReference type="PANTHER" id="PTHR13887">
    <property type="entry name" value="GLUTATHIONE S-TRANSFERASE KAPPA"/>
    <property type="match status" value="1"/>
</dbReference>
<accession>A0A3D9HIV0</accession>
<reference evidence="2 3" key="1">
    <citation type="submission" date="2018-07" db="EMBL/GenBank/DDBJ databases">
        <title>Genomic Encyclopedia of Type Strains, Phase III (KMG-III): the genomes of soil and plant-associated and newly described type strains.</title>
        <authorList>
            <person name="Whitman W."/>
        </authorList>
    </citation>
    <scope>NUCLEOTIDE SEQUENCE [LARGE SCALE GENOMIC DNA]</scope>
    <source>
        <strain evidence="2 3">CECT 8488</strain>
    </source>
</reference>
<dbReference type="Proteomes" id="UP000256845">
    <property type="component" value="Unassembled WGS sequence"/>
</dbReference>